<comment type="similarity">
    <text evidence="1">Belongs to the thioesterase PaaI family.</text>
</comment>
<dbReference type="EMBL" id="JBBWWQ010000001">
    <property type="protein sequence ID" value="KAK8956817.1"/>
    <property type="molecule type" value="Genomic_DNA"/>
</dbReference>
<keyword evidence="4" id="KW-1185">Reference proteome</keyword>
<evidence type="ECO:0000313" key="4">
    <source>
        <dbReference type="Proteomes" id="UP001418222"/>
    </source>
</evidence>
<organism evidence="3 4">
    <name type="scientific">Platanthera zijinensis</name>
    <dbReference type="NCBI Taxonomy" id="2320716"/>
    <lineage>
        <taxon>Eukaryota</taxon>
        <taxon>Viridiplantae</taxon>
        <taxon>Streptophyta</taxon>
        <taxon>Embryophyta</taxon>
        <taxon>Tracheophyta</taxon>
        <taxon>Spermatophyta</taxon>
        <taxon>Magnoliopsida</taxon>
        <taxon>Liliopsida</taxon>
        <taxon>Asparagales</taxon>
        <taxon>Orchidaceae</taxon>
        <taxon>Orchidoideae</taxon>
        <taxon>Orchideae</taxon>
        <taxon>Orchidinae</taxon>
        <taxon>Platanthera</taxon>
    </lineage>
</organism>
<dbReference type="GO" id="GO:0047617">
    <property type="term" value="F:fatty acyl-CoA hydrolase activity"/>
    <property type="evidence" value="ECO:0007669"/>
    <property type="project" value="InterPro"/>
</dbReference>
<feature type="domain" description="Thioesterase" evidence="2">
    <location>
        <begin position="65"/>
        <end position="139"/>
    </location>
</feature>
<accession>A0AAP0C075</accession>
<dbReference type="AlphaFoldDB" id="A0AAP0C075"/>
<reference evidence="3 4" key="1">
    <citation type="journal article" date="2022" name="Nat. Plants">
        <title>Genomes of leafy and leafless Platanthera orchids illuminate the evolution of mycoheterotrophy.</title>
        <authorList>
            <person name="Li M.H."/>
            <person name="Liu K.W."/>
            <person name="Li Z."/>
            <person name="Lu H.C."/>
            <person name="Ye Q.L."/>
            <person name="Zhang D."/>
            <person name="Wang J.Y."/>
            <person name="Li Y.F."/>
            <person name="Zhong Z.M."/>
            <person name="Liu X."/>
            <person name="Yu X."/>
            <person name="Liu D.K."/>
            <person name="Tu X.D."/>
            <person name="Liu B."/>
            <person name="Hao Y."/>
            <person name="Liao X.Y."/>
            <person name="Jiang Y.T."/>
            <person name="Sun W.H."/>
            <person name="Chen J."/>
            <person name="Chen Y.Q."/>
            <person name="Ai Y."/>
            <person name="Zhai J.W."/>
            <person name="Wu S.S."/>
            <person name="Zhou Z."/>
            <person name="Hsiao Y.Y."/>
            <person name="Wu W.L."/>
            <person name="Chen Y.Y."/>
            <person name="Lin Y.F."/>
            <person name="Hsu J.L."/>
            <person name="Li C.Y."/>
            <person name="Wang Z.W."/>
            <person name="Zhao X."/>
            <person name="Zhong W.Y."/>
            <person name="Ma X.K."/>
            <person name="Ma L."/>
            <person name="Huang J."/>
            <person name="Chen G.Z."/>
            <person name="Huang M.Z."/>
            <person name="Huang L."/>
            <person name="Peng D.H."/>
            <person name="Luo Y.B."/>
            <person name="Zou S.Q."/>
            <person name="Chen S.P."/>
            <person name="Lan S."/>
            <person name="Tsai W.C."/>
            <person name="Van de Peer Y."/>
            <person name="Liu Z.J."/>
        </authorList>
    </citation>
    <scope>NUCLEOTIDE SEQUENCE [LARGE SCALE GENOMIC DNA]</scope>
    <source>
        <strain evidence="3">Lor287</strain>
    </source>
</reference>
<dbReference type="Pfam" id="PF03061">
    <property type="entry name" value="4HBT"/>
    <property type="match status" value="1"/>
</dbReference>
<protein>
    <recommendedName>
        <fullName evidence="2">Thioesterase domain-containing protein</fullName>
    </recommendedName>
</protein>
<dbReference type="PANTHER" id="PTHR21660">
    <property type="entry name" value="THIOESTERASE SUPERFAMILY MEMBER-RELATED"/>
    <property type="match status" value="1"/>
</dbReference>
<dbReference type="InterPro" id="IPR029069">
    <property type="entry name" value="HotDog_dom_sf"/>
</dbReference>
<dbReference type="InterPro" id="IPR006683">
    <property type="entry name" value="Thioestr_dom"/>
</dbReference>
<dbReference type="CDD" id="cd03443">
    <property type="entry name" value="PaaI_thioesterase"/>
    <property type="match status" value="1"/>
</dbReference>
<proteinExistence type="inferred from homology"/>
<comment type="caution">
    <text evidence="3">The sequence shown here is derived from an EMBL/GenBank/DDBJ whole genome shotgun (WGS) entry which is preliminary data.</text>
</comment>
<dbReference type="PANTHER" id="PTHR21660:SF12">
    <property type="entry name" value="OS07G0462700 PROTEIN"/>
    <property type="match status" value="1"/>
</dbReference>
<evidence type="ECO:0000256" key="1">
    <source>
        <dbReference type="ARBA" id="ARBA00008324"/>
    </source>
</evidence>
<name>A0AAP0C075_9ASPA</name>
<dbReference type="SUPFAM" id="SSF54637">
    <property type="entry name" value="Thioesterase/thiol ester dehydrase-isomerase"/>
    <property type="match status" value="1"/>
</dbReference>
<dbReference type="Gene3D" id="3.10.129.10">
    <property type="entry name" value="Hotdog Thioesterase"/>
    <property type="match status" value="1"/>
</dbReference>
<evidence type="ECO:0000259" key="2">
    <source>
        <dbReference type="Pfam" id="PF03061"/>
    </source>
</evidence>
<gene>
    <name evidence="3" type="ORF">KSP39_PZI000785</name>
</gene>
<dbReference type="Proteomes" id="UP001418222">
    <property type="component" value="Unassembled WGS sequence"/>
</dbReference>
<dbReference type="InterPro" id="IPR039298">
    <property type="entry name" value="ACOT13"/>
</dbReference>
<evidence type="ECO:0000313" key="3">
    <source>
        <dbReference type="EMBL" id="KAK8956817.1"/>
    </source>
</evidence>
<sequence>MASPPYTAPVENFFWRIRRHQDILEDSERKNFYSDMIVCHLKVDRNESGRIYCTLKVDASCANPHNTLHGGVVASVAAEVGLACAKMMAGEEFFLGEHNTAYLAAAGINAEIEVEGCILRKGRSVIVTCINFRIKESKKLAYTTRSTYYVMPVASL</sequence>